<evidence type="ECO:0000313" key="3">
    <source>
        <dbReference type="Proteomes" id="UP000537260"/>
    </source>
</evidence>
<dbReference type="RefSeq" id="WP_179578291.1">
    <property type="nucleotide sequence ID" value="NZ_JACCFM010000001.1"/>
</dbReference>
<feature type="compositionally biased region" description="Acidic residues" evidence="1">
    <location>
        <begin position="33"/>
        <end position="48"/>
    </location>
</feature>
<dbReference type="EMBL" id="JACCFM010000001">
    <property type="protein sequence ID" value="NYJ19539.1"/>
    <property type="molecule type" value="Genomic_DNA"/>
</dbReference>
<protein>
    <recommendedName>
        <fullName evidence="4">DUF4913 domain-containing protein</fullName>
    </recommendedName>
</protein>
<reference evidence="2 3" key="1">
    <citation type="submission" date="2020-07" db="EMBL/GenBank/DDBJ databases">
        <title>Sequencing the genomes of 1000 actinobacteria strains.</title>
        <authorList>
            <person name="Klenk H.-P."/>
        </authorList>
    </citation>
    <scope>NUCLEOTIDE SEQUENCE [LARGE SCALE GENOMIC DNA]</scope>
    <source>
        <strain evidence="2 3">LI1</strain>
    </source>
</reference>
<gene>
    <name evidence="2" type="ORF">HNR05_001330</name>
</gene>
<name>A0A7Z0EDA7_9MICO</name>
<comment type="caution">
    <text evidence="2">The sequence shown here is derived from an EMBL/GenBank/DDBJ whole genome shotgun (WGS) entry which is preliminary data.</text>
</comment>
<sequence length="217" mass="24332">MRHNDQTLLGDKRAESLGADEDPRADDPSPDGGEPDEPEPPDADEAGAFDDQSLPEPPHPINWNLLTADEAETEWLELNAWVNWLRRTYGLGANAIPPSWHRHPELVWELSALHLHWLSAYDPEQNGSAPLGWHRDFSDARQRLRDWVAASGTRLDSDRPTRQTSWPGEGPALTVEDSAITDRDEDFVQFVFEDVEQRRAAEDAFYADLAAEASASS</sequence>
<evidence type="ECO:0000256" key="1">
    <source>
        <dbReference type="SAM" id="MobiDB-lite"/>
    </source>
</evidence>
<keyword evidence="3" id="KW-1185">Reference proteome</keyword>
<feature type="compositionally biased region" description="Basic and acidic residues" evidence="1">
    <location>
        <begin position="10"/>
        <end position="27"/>
    </location>
</feature>
<evidence type="ECO:0008006" key="4">
    <source>
        <dbReference type="Google" id="ProtNLM"/>
    </source>
</evidence>
<dbReference type="AlphaFoldDB" id="A0A7Z0EDA7"/>
<dbReference type="Proteomes" id="UP000537260">
    <property type="component" value="Unassembled WGS sequence"/>
</dbReference>
<organism evidence="2 3">
    <name type="scientific">Glaciibacter psychrotolerans</name>
    <dbReference type="NCBI Taxonomy" id="670054"/>
    <lineage>
        <taxon>Bacteria</taxon>
        <taxon>Bacillati</taxon>
        <taxon>Actinomycetota</taxon>
        <taxon>Actinomycetes</taxon>
        <taxon>Micrococcales</taxon>
        <taxon>Microbacteriaceae</taxon>
        <taxon>Glaciibacter</taxon>
    </lineage>
</organism>
<evidence type="ECO:0000313" key="2">
    <source>
        <dbReference type="EMBL" id="NYJ19539.1"/>
    </source>
</evidence>
<accession>A0A7Z0EDA7</accession>
<feature type="region of interest" description="Disordered" evidence="1">
    <location>
        <begin position="1"/>
        <end position="61"/>
    </location>
</feature>
<proteinExistence type="predicted"/>